<name>A0ABX0FB96_9BACL</name>
<proteinExistence type="inferred from homology"/>
<evidence type="ECO:0000256" key="7">
    <source>
        <dbReference type="SAM" id="MobiDB-lite"/>
    </source>
</evidence>
<dbReference type="NCBIfam" id="TIGR04567">
    <property type="entry name" value="RNAP_delt_lowGC"/>
    <property type="match status" value="1"/>
</dbReference>
<protein>
    <recommendedName>
        <fullName evidence="6">Probable DNA-directed RNA polymerase subunit delta</fullName>
    </recommendedName>
    <alternativeName>
        <fullName evidence="6">RNAP delta factor</fullName>
    </alternativeName>
</protein>
<comment type="function">
    <text evidence="6">Participates in both the initiation and recycling phases of transcription. In the presence of the delta subunit, RNAP displays an increased specificity of transcription, a decreased affinity for nucleic acids, and an increased efficiency of RNA synthesis because of enhanced recycling.</text>
</comment>
<sequence length="214" mass="25097">MRFTYLDFFLELYELHYALRGSVHLTPAPIELSIDNEKIREMPMVDLAFMILKKVNEPYYYPDLMKEVARQRGLTDEEAANMIAQLYTEINIDGRFACVGTNLWGLKRWYPIEKSEDPVVGAKRPRIINDEDDDDLDEETSYIADADEESFDDTNDEDEDDDLFDGDEDDVDEDVIVDDEIEEDEEIEGEEIEDEDIMEEEEEEEEEFDGEDEK</sequence>
<evidence type="ECO:0000256" key="2">
    <source>
        <dbReference type="ARBA" id="ARBA00022478"/>
    </source>
</evidence>
<dbReference type="GO" id="GO:0000428">
    <property type="term" value="C:DNA-directed RNA polymerase complex"/>
    <property type="evidence" value="ECO:0007669"/>
    <property type="project" value="UniProtKB-KW"/>
</dbReference>
<dbReference type="Gene3D" id="1.10.10.1250">
    <property type="entry name" value="RNA polymerase, subunit delta, N-terminal domain"/>
    <property type="match status" value="1"/>
</dbReference>
<evidence type="ECO:0000313" key="10">
    <source>
        <dbReference type="Proteomes" id="UP000800303"/>
    </source>
</evidence>
<evidence type="ECO:0000256" key="4">
    <source>
        <dbReference type="ARBA" id="ARBA00022695"/>
    </source>
</evidence>
<evidence type="ECO:0000256" key="6">
    <source>
        <dbReference type="HAMAP-Rule" id="MF_00357"/>
    </source>
</evidence>
<evidence type="ECO:0000313" key="9">
    <source>
        <dbReference type="EMBL" id="NGZ78211.1"/>
    </source>
</evidence>
<evidence type="ECO:0000256" key="3">
    <source>
        <dbReference type="ARBA" id="ARBA00022679"/>
    </source>
</evidence>
<organism evidence="9 10">
    <name type="scientific">Saccharibacillus alkalitolerans</name>
    <dbReference type="NCBI Taxonomy" id="2705290"/>
    <lineage>
        <taxon>Bacteria</taxon>
        <taxon>Bacillati</taxon>
        <taxon>Bacillota</taxon>
        <taxon>Bacilli</taxon>
        <taxon>Bacillales</taxon>
        <taxon>Paenibacillaceae</taxon>
        <taxon>Saccharibacillus</taxon>
    </lineage>
</organism>
<gene>
    <name evidence="6" type="primary">rpoE</name>
    <name evidence="9" type="ORF">GYN08_23220</name>
</gene>
<comment type="caution">
    <text evidence="9">The sequence shown here is derived from an EMBL/GenBank/DDBJ whole genome shotgun (WGS) entry which is preliminary data.</text>
</comment>
<dbReference type="Pfam" id="PF05066">
    <property type="entry name" value="HARE-HTH"/>
    <property type="match status" value="1"/>
</dbReference>
<feature type="domain" description="HTH HARE-type" evidence="8">
    <location>
        <begin position="42"/>
        <end position="109"/>
    </location>
</feature>
<accession>A0ABX0FB96</accession>
<dbReference type="InterPro" id="IPR038087">
    <property type="entry name" value="RNAP_delta_N_dom_sf"/>
</dbReference>
<keyword evidence="4 6" id="KW-0548">Nucleotidyltransferase</keyword>
<dbReference type="Proteomes" id="UP000800303">
    <property type="component" value="Unassembled WGS sequence"/>
</dbReference>
<dbReference type="EMBL" id="JAAFGS010000017">
    <property type="protein sequence ID" value="NGZ78211.1"/>
    <property type="molecule type" value="Genomic_DNA"/>
</dbReference>
<evidence type="ECO:0000256" key="5">
    <source>
        <dbReference type="ARBA" id="ARBA00023163"/>
    </source>
</evidence>
<evidence type="ECO:0000256" key="1">
    <source>
        <dbReference type="ARBA" id="ARBA00009828"/>
    </source>
</evidence>
<keyword evidence="10" id="KW-1185">Reference proteome</keyword>
<comment type="similarity">
    <text evidence="1 6">Belongs to the RpoE family.</text>
</comment>
<keyword evidence="2 6" id="KW-0240">DNA-directed RNA polymerase</keyword>
<dbReference type="PROSITE" id="PS51913">
    <property type="entry name" value="HTH_HARE"/>
    <property type="match status" value="1"/>
</dbReference>
<keyword evidence="3 6" id="KW-0808">Transferase</keyword>
<reference evidence="9 10" key="1">
    <citation type="submission" date="2020-01" db="EMBL/GenBank/DDBJ databases">
        <title>Polyphasic characterisation and genomic insights into a novel alkali tolerant bacterium VR-M41.</title>
        <authorList>
            <person name="Vemuluri V.R."/>
        </authorList>
    </citation>
    <scope>NUCLEOTIDE SEQUENCE [LARGE SCALE GENOMIC DNA]</scope>
    <source>
        <strain evidence="9 10">VR-M41</strain>
    </source>
</reference>
<keyword evidence="5 6" id="KW-0804">Transcription</keyword>
<evidence type="ECO:0000259" key="8">
    <source>
        <dbReference type="PROSITE" id="PS51913"/>
    </source>
</evidence>
<feature type="region of interest" description="Disordered" evidence="7">
    <location>
        <begin position="143"/>
        <end position="214"/>
    </location>
</feature>
<dbReference type="InterPro" id="IPR007759">
    <property type="entry name" value="Asxl_HARE-HTH"/>
</dbReference>
<dbReference type="InterPro" id="IPR029757">
    <property type="entry name" value="RpoE"/>
</dbReference>
<comment type="subunit">
    <text evidence="6">RNAP is composed of a core of 2 alpha, a beta and a beta' subunits. The core is associated with a delta subunit and one of several sigma factors.</text>
</comment>
<dbReference type="HAMAP" id="MF_00357">
    <property type="entry name" value="RNApol_bact_RpoE"/>
    <property type="match status" value="1"/>
</dbReference>